<reference evidence="1" key="2">
    <citation type="journal article" date="2021" name="PeerJ">
        <title>Extensive microbial diversity within the chicken gut microbiome revealed by metagenomics and culture.</title>
        <authorList>
            <person name="Gilroy R."/>
            <person name="Ravi A."/>
            <person name="Getino M."/>
            <person name="Pursley I."/>
            <person name="Horton D.L."/>
            <person name="Alikhan N.F."/>
            <person name="Baker D."/>
            <person name="Gharbi K."/>
            <person name="Hall N."/>
            <person name="Watson M."/>
            <person name="Adriaenssens E.M."/>
            <person name="Foster-Nyarko E."/>
            <person name="Jarju S."/>
            <person name="Secka A."/>
            <person name="Antonio M."/>
            <person name="Oren A."/>
            <person name="Chaudhuri R.R."/>
            <person name="La Ragione R."/>
            <person name="Hildebrand F."/>
            <person name="Pallen M.J."/>
        </authorList>
    </citation>
    <scope>NUCLEOTIDE SEQUENCE</scope>
    <source>
        <strain evidence="1">ChiHjej12B11-7776</strain>
    </source>
</reference>
<gene>
    <name evidence="1" type="ORF">IAC72_04060</name>
</gene>
<dbReference type="Proteomes" id="UP000886852">
    <property type="component" value="Unassembled WGS sequence"/>
</dbReference>
<evidence type="ECO:0000313" key="2">
    <source>
        <dbReference type="Proteomes" id="UP000886852"/>
    </source>
</evidence>
<dbReference type="AlphaFoldDB" id="A0A9D1SQL0"/>
<comment type="caution">
    <text evidence="1">The sequence shown here is derived from an EMBL/GenBank/DDBJ whole genome shotgun (WGS) entry which is preliminary data.</text>
</comment>
<reference evidence="1" key="1">
    <citation type="submission" date="2020-10" db="EMBL/GenBank/DDBJ databases">
        <authorList>
            <person name="Gilroy R."/>
        </authorList>
    </citation>
    <scope>NUCLEOTIDE SEQUENCE</scope>
    <source>
        <strain evidence="1">ChiHjej12B11-7776</strain>
    </source>
</reference>
<dbReference type="EMBL" id="DVOC01000067">
    <property type="protein sequence ID" value="HIU91166.1"/>
    <property type="molecule type" value="Genomic_DNA"/>
</dbReference>
<evidence type="ECO:0000313" key="1">
    <source>
        <dbReference type="EMBL" id="HIU91166.1"/>
    </source>
</evidence>
<proteinExistence type="predicted"/>
<sequence>MRIARQNQLPFMLPAYEAISFTYLCMGWNRICRTAAAALFKTVENKPPPHKENCLSRTISKEFSIGRVLYIYATTARKNASPTLEINSVAK</sequence>
<protein>
    <submittedName>
        <fullName evidence="1">Uncharacterized protein</fullName>
    </submittedName>
</protein>
<accession>A0A9D1SQL0</accession>
<name>A0A9D1SQL0_9BACT</name>
<organism evidence="1 2">
    <name type="scientific">Candidatus Fimimonas merdipullorum</name>
    <dbReference type="NCBI Taxonomy" id="2840822"/>
    <lineage>
        <taxon>Bacteria</taxon>
        <taxon>Pseudomonadati</taxon>
        <taxon>Myxococcota</taxon>
        <taxon>Myxococcia</taxon>
        <taxon>Myxococcales</taxon>
        <taxon>Cystobacterineae</taxon>
        <taxon>Myxococcaceae</taxon>
        <taxon>Myxococcaceae incertae sedis</taxon>
        <taxon>Candidatus Fimimonas</taxon>
    </lineage>
</organism>